<evidence type="ECO:0000313" key="2">
    <source>
        <dbReference type="Proteomes" id="UP000809431"/>
    </source>
</evidence>
<keyword evidence="2" id="KW-1185">Reference proteome</keyword>
<reference evidence="1 2" key="1">
    <citation type="submission" date="2021-01" db="EMBL/GenBank/DDBJ databases">
        <title>Draft Genome Sequence and Polyhydroxyalkanoate Biosynthetic Potential of Jeongeupia naejangsanensis Type Strain DSM 24253.</title>
        <authorList>
            <person name="Turrini P."/>
            <person name="Artuso I."/>
            <person name="Lugli G.A."/>
            <person name="Frangipani E."/>
            <person name="Ventura M."/>
            <person name="Visca P."/>
        </authorList>
    </citation>
    <scope>NUCLEOTIDE SEQUENCE [LARGE SCALE GENOMIC DNA]</scope>
    <source>
        <strain evidence="1 2">DSM 24253</strain>
    </source>
</reference>
<protein>
    <submittedName>
        <fullName evidence="1">Uncharacterized protein</fullName>
    </submittedName>
</protein>
<dbReference type="RefSeq" id="WP_203537117.1">
    <property type="nucleotide sequence ID" value="NZ_JAESND010000002.1"/>
</dbReference>
<name>A0ABS2BIM1_9NEIS</name>
<dbReference type="EMBL" id="JAESND010000002">
    <property type="protein sequence ID" value="MBM3115451.1"/>
    <property type="molecule type" value="Genomic_DNA"/>
</dbReference>
<gene>
    <name evidence="1" type="ORF">JMJ54_06400</name>
</gene>
<organism evidence="1 2">
    <name type="scientific">Jeongeupia naejangsanensis</name>
    <dbReference type="NCBI Taxonomy" id="613195"/>
    <lineage>
        <taxon>Bacteria</taxon>
        <taxon>Pseudomonadati</taxon>
        <taxon>Pseudomonadota</taxon>
        <taxon>Betaproteobacteria</taxon>
        <taxon>Neisseriales</taxon>
        <taxon>Chitinibacteraceae</taxon>
        <taxon>Jeongeupia</taxon>
    </lineage>
</organism>
<dbReference type="Proteomes" id="UP000809431">
    <property type="component" value="Unassembled WGS sequence"/>
</dbReference>
<proteinExistence type="predicted"/>
<comment type="caution">
    <text evidence="1">The sequence shown here is derived from an EMBL/GenBank/DDBJ whole genome shotgun (WGS) entry which is preliminary data.</text>
</comment>
<accession>A0ABS2BIM1</accession>
<sequence length="361" mass="39147">MYLPDPRLYPRVNAKNPVIRSLMAFLTASEPADAKQKRQVLDEVVRELLLTGDHYGLNGALTQAPTQDAYKVLWKTLRDAVEQPLGNVAHAVPFALPIVFVAGQKGETELPGEADAQAIAALLRTHGVIAADADVWLGSALVGADQLAAINPTQLSRWQTQITAAEALPAELVSAPIRFKDEGVFIRYLVGVAMQPSGTDPVIRLGGAVGGWGMPLAQLLSDGFKKPGLTLFPIPRVPQSWLAAQESGRVTVLETRLQVAASNAIRSIRGKGRTPVITLAAHEGGEIRITFSSREDAERWEGYVWPLAPLDTAEQVHAFVDDLMRECQVDDVVVIETIQPDLDTDGLPFFVTAHNRPVQPQ</sequence>
<evidence type="ECO:0000313" key="1">
    <source>
        <dbReference type="EMBL" id="MBM3115451.1"/>
    </source>
</evidence>